<dbReference type="AlphaFoldDB" id="A0A518AV84"/>
<dbReference type="RefSeq" id="WP_145250880.1">
    <property type="nucleotide sequence ID" value="NZ_CP036278.1"/>
</dbReference>
<feature type="region of interest" description="Disordered" evidence="1">
    <location>
        <begin position="70"/>
        <end position="142"/>
    </location>
</feature>
<organism evidence="2 3">
    <name type="scientific">Aeoliella mucimassa</name>
    <dbReference type="NCBI Taxonomy" id="2527972"/>
    <lineage>
        <taxon>Bacteria</taxon>
        <taxon>Pseudomonadati</taxon>
        <taxon>Planctomycetota</taxon>
        <taxon>Planctomycetia</taxon>
        <taxon>Pirellulales</taxon>
        <taxon>Lacipirellulaceae</taxon>
        <taxon>Aeoliella</taxon>
    </lineage>
</organism>
<evidence type="ECO:0000256" key="1">
    <source>
        <dbReference type="SAM" id="MobiDB-lite"/>
    </source>
</evidence>
<evidence type="ECO:0000313" key="3">
    <source>
        <dbReference type="Proteomes" id="UP000315750"/>
    </source>
</evidence>
<gene>
    <name evidence="2" type="ORF">Pan181_48650</name>
</gene>
<dbReference type="EMBL" id="CP036278">
    <property type="protein sequence ID" value="QDU58626.1"/>
    <property type="molecule type" value="Genomic_DNA"/>
</dbReference>
<protein>
    <submittedName>
        <fullName evidence="2">Uncharacterized protein</fullName>
    </submittedName>
</protein>
<reference evidence="2 3" key="1">
    <citation type="submission" date="2019-02" db="EMBL/GenBank/DDBJ databases">
        <title>Deep-cultivation of Planctomycetes and their phenomic and genomic characterization uncovers novel biology.</title>
        <authorList>
            <person name="Wiegand S."/>
            <person name="Jogler M."/>
            <person name="Boedeker C."/>
            <person name="Pinto D."/>
            <person name="Vollmers J."/>
            <person name="Rivas-Marin E."/>
            <person name="Kohn T."/>
            <person name="Peeters S.H."/>
            <person name="Heuer A."/>
            <person name="Rast P."/>
            <person name="Oberbeckmann S."/>
            <person name="Bunk B."/>
            <person name="Jeske O."/>
            <person name="Meyerdierks A."/>
            <person name="Storesund J.E."/>
            <person name="Kallscheuer N."/>
            <person name="Luecker S."/>
            <person name="Lage O.M."/>
            <person name="Pohl T."/>
            <person name="Merkel B.J."/>
            <person name="Hornburger P."/>
            <person name="Mueller R.-W."/>
            <person name="Bruemmer F."/>
            <person name="Labrenz M."/>
            <person name="Spormann A.M."/>
            <person name="Op den Camp H."/>
            <person name="Overmann J."/>
            <person name="Amann R."/>
            <person name="Jetten M.S.M."/>
            <person name="Mascher T."/>
            <person name="Medema M.H."/>
            <person name="Devos D.P."/>
            <person name="Kaster A.-K."/>
            <person name="Ovreas L."/>
            <person name="Rohde M."/>
            <person name="Galperin M.Y."/>
            <person name="Jogler C."/>
        </authorList>
    </citation>
    <scope>NUCLEOTIDE SEQUENCE [LARGE SCALE GENOMIC DNA]</scope>
    <source>
        <strain evidence="2 3">Pan181</strain>
    </source>
</reference>
<sequence>MNLKVSPEGEGSNPIGWIIENKQLTSELHPGEEYLKFVWQFDFYNASFDTEISDEVFHLLPTPEEADLEVVTRFTPLADTPPADESADTMDQEQTEPSEQPEPDASESDDSAATEVPTSEAGNEPAETEGETEPEQQPSTPE</sequence>
<name>A0A518AV84_9BACT</name>
<keyword evidence="3" id="KW-1185">Reference proteome</keyword>
<proteinExistence type="predicted"/>
<dbReference type="KEGG" id="amuc:Pan181_48650"/>
<accession>A0A518AV84</accession>
<dbReference type="Proteomes" id="UP000315750">
    <property type="component" value="Chromosome"/>
</dbReference>
<evidence type="ECO:0000313" key="2">
    <source>
        <dbReference type="EMBL" id="QDU58626.1"/>
    </source>
</evidence>
<feature type="compositionally biased region" description="Acidic residues" evidence="1">
    <location>
        <begin position="85"/>
        <end position="112"/>
    </location>
</feature>